<feature type="transmembrane region" description="Helical" evidence="1">
    <location>
        <begin position="211"/>
        <end position="235"/>
    </location>
</feature>
<dbReference type="PANTHER" id="PTHR23021">
    <property type="entry name" value="SERPENTINE RECEPTOR, CLASS T"/>
    <property type="match status" value="1"/>
</dbReference>
<evidence type="ECO:0000313" key="4">
    <source>
        <dbReference type="WBParaSite" id="SPAL_0000263100.1"/>
    </source>
</evidence>
<dbReference type="InterPro" id="IPR019430">
    <property type="entry name" value="7TM_GPCR_serpentine_rcpt_Srx"/>
</dbReference>
<accession>A0A0N5B9B5</accession>
<feature type="transmembrane region" description="Helical" evidence="1">
    <location>
        <begin position="47"/>
        <end position="68"/>
    </location>
</feature>
<evidence type="ECO:0000256" key="1">
    <source>
        <dbReference type="SAM" id="Phobius"/>
    </source>
</evidence>
<dbReference type="WBParaSite" id="SPAL_0000263100.1">
    <property type="protein sequence ID" value="SPAL_0000263100.1"/>
    <property type="gene ID" value="SPAL_0000263100"/>
</dbReference>
<keyword evidence="3" id="KW-1185">Reference proteome</keyword>
<organism evidence="3 4">
    <name type="scientific">Strongyloides papillosus</name>
    <name type="common">Intestinal threadworm</name>
    <dbReference type="NCBI Taxonomy" id="174720"/>
    <lineage>
        <taxon>Eukaryota</taxon>
        <taxon>Metazoa</taxon>
        <taxon>Ecdysozoa</taxon>
        <taxon>Nematoda</taxon>
        <taxon>Chromadorea</taxon>
        <taxon>Rhabditida</taxon>
        <taxon>Tylenchina</taxon>
        <taxon>Panagrolaimomorpha</taxon>
        <taxon>Strongyloidoidea</taxon>
        <taxon>Strongyloididae</taxon>
        <taxon>Strongyloides</taxon>
    </lineage>
</organism>
<feature type="transmembrane region" description="Helical" evidence="1">
    <location>
        <begin position="113"/>
        <end position="137"/>
    </location>
</feature>
<dbReference type="InterPro" id="IPR019425">
    <property type="entry name" value="7TM_GPCR_serpentine_rcpt_Srt"/>
</dbReference>
<dbReference type="Pfam" id="PF10328">
    <property type="entry name" value="7TM_GPCR_Srx"/>
    <property type="match status" value="1"/>
</dbReference>
<dbReference type="PANTHER" id="PTHR23021:SF26">
    <property type="entry name" value="SERPENTINE RECEPTOR, CLASS T"/>
    <property type="match status" value="1"/>
</dbReference>
<keyword evidence="1" id="KW-0812">Transmembrane</keyword>
<keyword evidence="1" id="KW-1133">Transmembrane helix</keyword>
<feature type="transmembrane region" description="Helical" evidence="1">
    <location>
        <begin position="286"/>
        <end position="303"/>
    </location>
</feature>
<proteinExistence type="predicted"/>
<name>A0A0N5B9B5_STREA</name>
<feature type="transmembrane region" description="Helical" evidence="1">
    <location>
        <begin position="80"/>
        <end position="107"/>
    </location>
</feature>
<protein>
    <submittedName>
        <fullName evidence="4">7TM_GPCR_Srx domain-containing protein</fullName>
    </submittedName>
</protein>
<sequence>MEYYLEDELAYSDYNNLTSGELQEIYRRLHPTVPVFIKNLSQVDIGIIHLTLSVSFFIFQLLIFTSFYNKKELFKNTCFYVIFHHGLLSCIQQICHIITAILTILRMENIETLFMIIGALLTSTYIGSVLFILLLTINRFAIIYNITISHEEQKRKFYFIVIFILYTWVIGLFVFYIHPQFNVTFDFEEYQWQYVNSEDGDIGFQMENKTILTSLGISFILQMCIIFKIFSLRFYAKKRVIFVAEDFKIVIHAFLCFVTTLFLELIWDGVFFEFDVHGIEVIVPQILYIFSSVSNSIFVLFFVREIRENTIFFKSCRKNKNIKFKSIVKLLRMMSSTKSLSNLNNREYSLYQDKDLYLDLLNLRLTESKVTFDKGEQMTPLMLNAFCRAPVRPILRRSRIKPQNEFMRSRCLFQSSNIMPAVSGDAENVQKK</sequence>
<feature type="transmembrane region" description="Helical" evidence="1">
    <location>
        <begin position="157"/>
        <end position="177"/>
    </location>
</feature>
<evidence type="ECO:0000313" key="3">
    <source>
        <dbReference type="Proteomes" id="UP000046392"/>
    </source>
</evidence>
<evidence type="ECO:0000259" key="2">
    <source>
        <dbReference type="Pfam" id="PF10328"/>
    </source>
</evidence>
<dbReference type="AlphaFoldDB" id="A0A0N5B9B5"/>
<dbReference type="Proteomes" id="UP000046392">
    <property type="component" value="Unplaced"/>
</dbReference>
<dbReference type="SUPFAM" id="SSF81321">
    <property type="entry name" value="Family A G protein-coupled receptor-like"/>
    <property type="match status" value="1"/>
</dbReference>
<keyword evidence="1" id="KW-0472">Membrane</keyword>
<feature type="transmembrane region" description="Helical" evidence="1">
    <location>
        <begin position="247"/>
        <end position="266"/>
    </location>
</feature>
<feature type="domain" description="7TM GPCR serpentine receptor class x (Srx)" evidence="2">
    <location>
        <begin position="58"/>
        <end position="232"/>
    </location>
</feature>
<reference evidence="4" key="1">
    <citation type="submission" date="2017-02" db="UniProtKB">
        <authorList>
            <consortium name="WormBaseParasite"/>
        </authorList>
    </citation>
    <scope>IDENTIFICATION</scope>
</reference>